<protein>
    <submittedName>
        <fullName evidence="1">Uncharacterized protein</fullName>
    </submittedName>
</protein>
<sequence>MLKVAVTDFAALIVTVQEVPAALSQPDQPAKIELAEGAAVSVIDVPLLKDAEQVAPQLIPAGLLVTVPVPDPFLATVRVKLFSVNVAVTDLAASMVTTQGPVPVQAPDHPVKSVSSAGAVVRVTVVAALKNAEQLLPQSMPAGEEVMVPVPLPSLLTVRE</sequence>
<organism evidence="1 2">
    <name type="scientific">Candidatus Manganitrophus noduliformans</name>
    <dbReference type="NCBI Taxonomy" id="2606439"/>
    <lineage>
        <taxon>Bacteria</taxon>
        <taxon>Pseudomonadati</taxon>
        <taxon>Nitrospirota</taxon>
        <taxon>Nitrospiria</taxon>
        <taxon>Candidatus Troglogloeales</taxon>
        <taxon>Candidatus Manganitrophaceae</taxon>
        <taxon>Candidatus Manganitrophus</taxon>
    </lineage>
</organism>
<name>A0A7X6IAA4_9BACT</name>
<dbReference type="EMBL" id="VTOW01000001">
    <property type="protein sequence ID" value="NKE70328.1"/>
    <property type="molecule type" value="Genomic_DNA"/>
</dbReference>
<reference evidence="1 2" key="1">
    <citation type="journal article" date="2020" name="Nature">
        <title>Bacterial chemolithoautotrophy via manganese oxidation.</title>
        <authorList>
            <person name="Yu H."/>
            <person name="Leadbetter J.R."/>
        </authorList>
    </citation>
    <scope>NUCLEOTIDE SEQUENCE [LARGE SCALE GENOMIC DNA]</scope>
    <source>
        <strain evidence="1 2">Mn-1</strain>
    </source>
</reference>
<comment type="caution">
    <text evidence="1">The sequence shown here is derived from an EMBL/GenBank/DDBJ whole genome shotgun (WGS) entry which is preliminary data.</text>
</comment>
<dbReference type="AlphaFoldDB" id="A0A7X6IAA4"/>
<keyword evidence="2" id="KW-1185">Reference proteome</keyword>
<accession>A0A7X6IAA4</accession>
<evidence type="ECO:0000313" key="1">
    <source>
        <dbReference type="EMBL" id="NKE70328.1"/>
    </source>
</evidence>
<dbReference type="Proteomes" id="UP000534783">
    <property type="component" value="Unassembled WGS sequence"/>
</dbReference>
<evidence type="ECO:0000313" key="2">
    <source>
        <dbReference type="Proteomes" id="UP000534783"/>
    </source>
</evidence>
<proteinExistence type="predicted"/>
<gene>
    <name evidence="1" type="ORF">MNODULE_06195</name>
</gene>